<dbReference type="Pfam" id="PF00933">
    <property type="entry name" value="Glyco_hydro_3"/>
    <property type="match status" value="1"/>
</dbReference>
<accession>A0ABV7SY53</accession>
<dbReference type="Gene3D" id="3.20.20.300">
    <property type="entry name" value="Glycoside hydrolase, family 3, N-terminal domain"/>
    <property type="match status" value="1"/>
</dbReference>
<dbReference type="PANTHER" id="PTHR30480:SF13">
    <property type="entry name" value="BETA-HEXOSAMINIDASE"/>
    <property type="match status" value="1"/>
</dbReference>
<evidence type="ECO:0000313" key="7">
    <source>
        <dbReference type="EMBL" id="MFC3581851.1"/>
    </source>
</evidence>
<dbReference type="Gene3D" id="3.40.50.1700">
    <property type="entry name" value="Glycoside hydrolase family 3 C-terminal domain"/>
    <property type="match status" value="1"/>
</dbReference>
<evidence type="ECO:0000259" key="6">
    <source>
        <dbReference type="Pfam" id="PF00933"/>
    </source>
</evidence>
<dbReference type="InterPro" id="IPR036881">
    <property type="entry name" value="Glyco_hydro_3_C_sf"/>
</dbReference>
<comment type="similarity">
    <text evidence="2">Belongs to the glycosyl hydrolase 3 family.</text>
</comment>
<keyword evidence="5 7" id="KW-0326">Glycosidase</keyword>
<dbReference type="Proteomes" id="UP001595713">
    <property type="component" value="Unassembled WGS sequence"/>
</dbReference>
<name>A0ABV7SY53_9SPHN</name>
<sequence length="561" mass="60904">MIVSAKEMPNPLALDAAGQAWVERTLAGLSTEAAIAQLFVLSSREDTIEENLAIGAHRPGGIHRFPARDLAQAVAATRRMIEAAEIPVLLSGDIEGGTASYPFATPLPNQMGIAACDDLALSAAVAEVIALESRALGYDWSFTPVVDLNVAFRNAVVGTRSYGADVDRVLAQARTYVRVLQAHGIAASAKHWPGDGIDDRDQHLTTTVNPMTPTAWAESFGRIFRQLIADGVMTIMSAHIALPAYAAEAGVTGRERYAPASVSLLLNQRLLREELGFRGLIVSDATVMGGLTSWLDRREAVPAVIANGCDVFLFSRDAAADMALMLDGLREGRLSEARLEEAVRRMLSFKAALGLDRRTPADRLGSLEAVRAGLQTERSIGVARTAAGRSATLVKDTQNLLPLDPQRHRRVTVITDPGWTFFAGAVERSFDPFFEGMHERGFELRDFDPEAPPSGDDTDLLIYLIGQEATPSIGQIHLDFAKMHGGMRRAMMQFNQEMPTLLLSFGQPYYLRDAANFATYINSYSSLETVQRELVSRLVGATPFTGVSPVDPFCGEAQLCW</sequence>
<dbReference type="EMBL" id="JBHRXP010000009">
    <property type="protein sequence ID" value="MFC3581851.1"/>
    <property type="molecule type" value="Genomic_DNA"/>
</dbReference>
<evidence type="ECO:0000256" key="5">
    <source>
        <dbReference type="ARBA" id="ARBA00023295"/>
    </source>
</evidence>
<proteinExistence type="inferred from homology"/>
<dbReference type="PANTHER" id="PTHR30480">
    <property type="entry name" value="BETA-HEXOSAMINIDASE-RELATED"/>
    <property type="match status" value="1"/>
</dbReference>
<comment type="catalytic activity">
    <reaction evidence="1">
        <text>Hydrolysis of terminal non-reducing N-acetyl-D-hexosamine residues in N-acetyl-beta-D-hexosaminides.</text>
        <dbReference type="EC" id="3.2.1.52"/>
    </reaction>
</comment>
<organism evidence="7 8">
    <name type="scientific">Sphingomonas hylomeconis</name>
    <dbReference type="NCBI Taxonomy" id="1395958"/>
    <lineage>
        <taxon>Bacteria</taxon>
        <taxon>Pseudomonadati</taxon>
        <taxon>Pseudomonadota</taxon>
        <taxon>Alphaproteobacteria</taxon>
        <taxon>Sphingomonadales</taxon>
        <taxon>Sphingomonadaceae</taxon>
        <taxon>Sphingomonas</taxon>
    </lineage>
</organism>
<evidence type="ECO:0000313" key="8">
    <source>
        <dbReference type="Proteomes" id="UP001595713"/>
    </source>
</evidence>
<evidence type="ECO:0000256" key="2">
    <source>
        <dbReference type="ARBA" id="ARBA00005336"/>
    </source>
</evidence>
<gene>
    <name evidence="7" type="ORF">ACFONA_16905</name>
</gene>
<dbReference type="GO" id="GO:0016798">
    <property type="term" value="F:hydrolase activity, acting on glycosyl bonds"/>
    <property type="evidence" value="ECO:0007669"/>
    <property type="project" value="UniProtKB-KW"/>
</dbReference>
<keyword evidence="8" id="KW-1185">Reference proteome</keyword>
<dbReference type="InterPro" id="IPR001764">
    <property type="entry name" value="Glyco_hydro_3_N"/>
</dbReference>
<evidence type="ECO:0000256" key="3">
    <source>
        <dbReference type="ARBA" id="ARBA00012663"/>
    </source>
</evidence>
<dbReference type="SUPFAM" id="SSF51445">
    <property type="entry name" value="(Trans)glycosidases"/>
    <property type="match status" value="1"/>
</dbReference>
<dbReference type="InterPro" id="IPR017853">
    <property type="entry name" value="GH"/>
</dbReference>
<feature type="domain" description="Glycoside hydrolase family 3 N-terminal" evidence="6">
    <location>
        <begin position="33"/>
        <end position="348"/>
    </location>
</feature>
<dbReference type="InterPro" id="IPR050226">
    <property type="entry name" value="NagZ_Beta-hexosaminidase"/>
</dbReference>
<evidence type="ECO:0000256" key="1">
    <source>
        <dbReference type="ARBA" id="ARBA00001231"/>
    </source>
</evidence>
<evidence type="ECO:0000256" key="4">
    <source>
        <dbReference type="ARBA" id="ARBA00022801"/>
    </source>
</evidence>
<dbReference type="RefSeq" id="WP_380817301.1">
    <property type="nucleotide sequence ID" value="NZ_JBHRXP010000009.1"/>
</dbReference>
<protein>
    <recommendedName>
        <fullName evidence="3">beta-N-acetylhexosaminidase</fullName>
        <ecNumber evidence="3">3.2.1.52</ecNumber>
    </recommendedName>
</protein>
<comment type="caution">
    <text evidence="7">The sequence shown here is derived from an EMBL/GenBank/DDBJ whole genome shotgun (WGS) entry which is preliminary data.</text>
</comment>
<reference evidence="8" key="1">
    <citation type="journal article" date="2019" name="Int. J. Syst. Evol. Microbiol.">
        <title>The Global Catalogue of Microorganisms (GCM) 10K type strain sequencing project: providing services to taxonomists for standard genome sequencing and annotation.</title>
        <authorList>
            <consortium name="The Broad Institute Genomics Platform"/>
            <consortium name="The Broad Institute Genome Sequencing Center for Infectious Disease"/>
            <person name="Wu L."/>
            <person name="Ma J."/>
        </authorList>
    </citation>
    <scope>NUCLEOTIDE SEQUENCE [LARGE SCALE GENOMIC DNA]</scope>
    <source>
        <strain evidence="8">KCTC 42739</strain>
    </source>
</reference>
<dbReference type="InterPro" id="IPR036962">
    <property type="entry name" value="Glyco_hydro_3_N_sf"/>
</dbReference>
<keyword evidence="4 7" id="KW-0378">Hydrolase</keyword>
<dbReference type="EC" id="3.2.1.52" evidence="3"/>